<feature type="transmembrane region" description="Helical" evidence="8">
    <location>
        <begin position="168"/>
        <end position="187"/>
    </location>
</feature>
<accession>B8G634</accession>
<evidence type="ECO:0000256" key="5">
    <source>
        <dbReference type="ARBA" id="ARBA00022692"/>
    </source>
</evidence>
<keyword evidence="10" id="KW-1185">Reference proteome</keyword>
<dbReference type="CDD" id="cd06579">
    <property type="entry name" value="TM_PBP1_transp_AraH_like"/>
    <property type="match status" value="1"/>
</dbReference>
<feature type="transmembrane region" description="Helical" evidence="8">
    <location>
        <begin position="57"/>
        <end position="90"/>
    </location>
</feature>
<dbReference type="RefSeq" id="WP_015941623.1">
    <property type="nucleotide sequence ID" value="NC_011831.1"/>
</dbReference>
<organism evidence="9 10">
    <name type="scientific">Chloroflexus aggregans (strain MD-66 / DSM 9485)</name>
    <dbReference type="NCBI Taxonomy" id="326427"/>
    <lineage>
        <taxon>Bacteria</taxon>
        <taxon>Bacillati</taxon>
        <taxon>Chloroflexota</taxon>
        <taxon>Chloroflexia</taxon>
        <taxon>Chloroflexales</taxon>
        <taxon>Chloroflexineae</taxon>
        <taxon>Chloroflexaceae</taxon>
        <taxon>Chloroflexus</taxon>
    </lineage>
</organism>
<sequence length="323" mass="33872">MRAFSLTDELIDRRTFGQHFGLIIIFGLLVLGLTLLSDRFLTLANLTNILRQTAINSIISAGMTLVILTGGIDLSVGSVLALSVTIGAVLMKQGWPVEISVLAALATGASLGCINGVLITLARIPPFITTLGMLTMARGLTLMYTQGQPITGFPATFRWLGTGDVAEIPVPIVLMLLVFVAGGFFLYRTSFGMQIYLLGDNPTAARLTGVPVNRLTVLVYTISGFCAALAGLILIARLDSAQPTIGLGYELNAIAAVVVGGTGFSGGEGGLVGTLLGALLIETLNNGLNLLNVSPLWEQVVKGVVIALALLLYRLISRTAQST</sequence>
<keyword evidence="7 8" id="KW-0472">Membrane</keyword>
<dbReference type="eggNOG" id="COG1172">
    <property type="taxonomic scope" value="Bacteria"/>
</dbReference>
<proteinExistence type="predicted"/>
<dbReference type="GO" id="GO:0005886">
    <property type="term" value="C:plasma membrane"/>
    <property type="evidence" value="ECO:0007669"/>
    <property type="project" value="UniProtKB-SubCell"/>
</dbReference>
<dbReference type="HOGENOM" id="CLU_028880_2_2_0"/>
<evidence type="ECO:0000256" key="7">
    <source>
        <dbReference type="ARBA" id="ARBA00023136"/>
    </source>
</evidence>
<dbReference type="EC" id="3.6.3.17" evidence="9"/>
<keyword evidence="2" id="KW-0813">Transport</keyword>
<evidence type="ECO:0000256" key="4">
    <source>
        <dbReference type="ARBA" id="ARBA00022519"/>
    </source>
</evidence>
<dbReference type="OrthoDB" id="9797838at2"/>
<dbReference type="AlphaFoldDB" id="B8G634"/>
<feature type="transmembrane region" description="Helical" evidence="8">
    <location>
        <begin position="102"/>
        <end position="124"/>
    </location>
</feature>
<evidence type="ECO:0000313" key="10">
    <source>
        <dbReference type="Proteomes" id="UP000002508"/>
    </source>
</evidence>
<comment type="subcellular location">
    <subcellularLocation>
        <location evidence="1">Cell membrane</location>
        <topology evidence="1">Multi-pass membrane protein</topology>
    </subcellularLocation>
</comment>
<evidence type="ECO:0000256" key="2">
    <source>
        <dbReference type="ARBA" id="ARBA00022448"/>
    </source>
</evidence>
<dbReference type="PANTHER" id="PTHR32196:SF21">
    <property type="entry name" value="ABC TRANSPORTER PERMEASE PROTEIN YPHD-RELATED"/>
    <property type="match status" value="1"/>
</dbReference>
<dbReference type="Proteomes" id="UP000002508">
    <property type="component" value="Chromosome"/>
</dbReference>
<protein>
    <submittedName>
        <fullName evidence="9">Monosaccharide-transporting ATPase</fullName>
        <ecNumber evidence="9">3.6.3.17</ecNumber>
    </submittedName>
</protein>
<keyword evidence="4" id="KW-0997">Cell inner membrane</keyword>
<dbReference type="Pfam" id="PF02653">
    <property type="entry name" value="BPD_transp_2"/>
    <property type="match status" value="1"/>
</dbReference>
<dbReference type="InterPro" id="IPR001851">
    <property type="entry name" value="ABC_transp_permease"/>
</dbReference>
<feature type="transmembrane region" description="Helical" evidence="8">
    <location>
        <begin position="215"/>
        <end position="236"/>
    </location>
</feature>
<evidence type="ECO:0000256" key="6">
    <source>
        <dbReference type="ARBA" id="ARBA00022989"/>
    </source>
</evidence>
<dbReference type="GO" id="GO:0022857">
    <property type="term" value="F:transmembrane transporter activity"/>
    <property type="evidence" value="ECO:0007669"/>
    <property type="project" value="InterPro"/>
</dbReference>
<dbReference type="PANTHER" id="PTHR32196">
    <property type="entry name" value="ABC TRANSPORTER PERMEASE PROTEIN YPHD-RELATED-RELATED"/>
    <property type="match status" value="1"/>
</dbReference>
<name>B8G634_CHLAD</name>
<dbReference type="EMBL" id="CP001337">
    <property type="protein sequence ID" value="ACL25767.1"/>
    <property type="molecule type" value="Genomic_DNA"/>
</dbReference>
<evidence type="ECO:0000256" key="1">
    <source>
        <dbReference type="ARBA" id="ARBA00004651"/>
    </source>
</evidence>
<reference evidence="9" key="1">
    <citation type="submission" date="2008-12" db="EMBL/GenBank/DDBJ databases">
        <title>Complete sequence of Chloroflexus aggregans DSM 9485.</title>
        <authorList>
            <consortium name="US DOE Joint Genome Institute"/>
            <person name="Lucas S."/>
            <person name="Copeland A."/>
            <person name="Lapidus A."/>
            <person name="Glavina del Rio T."/>
            <person name="Dalin E."/>
            <person name="Tice H."/>
            <person name="Pitluck S."/>
            <person name="Foster B."/>
            <person name="Larimer F."/>
            <person name="Land M."/>
            <person name="Hauser L."/>
            <person name="Kyrpides N."/>
            <person name="Mikhailova N."/>
            <person name="Bryant D."/>
            <person name="Richardson P."/>
        </authorList>
    </citation>
    <scope>NUCLEOTIDE SEQUENCE</scope>
    <source>
        <strain evidence="9">DSM 9485</strain>
    </source>
</reference>
<keyword evidence="3" id="KW-1003">Cell membrane</keyword>
<dbReference type="KEGG" id="cag:Cagg_2907"/>
<feature type="transmembrane region" description="Helical" evidence="8">
    <location>
        <begin position="20"/>
        <end position="37"/>
    </location>
</feature>
<evidence type="ECO:0000256" key="3">
    <source>
        <dbReference type="ARBA" id="ARBA00022475"/>
    </source>
</evidence>
<gene>
    <name evidence="9" type="ordered locus">Cagg_2907</name>
</gene>
<keyword evidence="9" id="KW-0378">Hydrolase</keyword>
<dbReference type="STRING" id="326427.Cagg_2907"/>
<keyword evidence="6 8" id="KW-1133">Transmembrane helix</keyword>
<evidence type="ECO:0000313" key="9">
    <source>
        <dbReference type="EMBL" id="ACL25767.1"/>
    </source>
</evidence>
<feature type="transmembrane region" description="Helical" evidence="8">
    <location>
        <begin position="296"/>
        <end position="316"/>
    </location>
</feature>
<evidence type="ECO:0000256" key="8">
    <source>
        <dbReference type="SAM" id="Phobius"/>
    </source>
</evidence>
<dbReference type="GO" id="GO:0016787">
    <property type="term" value="F:hydrolase activity"/>
    <property type="evidence" value="ECO:0007669"/>
    <property type="project" value="UniProtKB-KW"/>
</dbReference>
<keyword evidence="5 8" id="KW-0812">Transmembrane</keyword>